<keyword evidence="3 5" id="KW-0732">Signal</keyword>
<feature type="domain" description="SbsA Ig-like" evidence="6">
    <location>
        <begin position="299"/>
        <end position="400"/>
    </location>
</feature>
<dbReference type="PANTHER" id="PTHR33607">
    <property type="entry name" value="ENDONUCLEASE-1"/>
    <property type="match status" value="1"/>
</dbReference>
<evidence type="ECO:0000256" key="2">
    <source>
        <dbReference type="ARBA" id="ARBA00022722"/>
    </source>
</evidence>
<dbReference type="InterPro" id="IPR007346">
    <property type="entry name" value="Endonuclease-I"/>
</dbReference>
<dbReference type="OrthoDB" id="9800417at2"/>
<evidence type="ECO:0000256" key="4">
    <source>
        <dbReference type="ARBA" id="ARBA00022801"/>
    </source>
</evidence>
<evidence type="ECO:0000256" key="3">
    <source>
        <dbReference type="ARBA" id="ARBA00022729"/>
    </source>
</evidence>
<name>A0A411HG52_9GAMM</name>
<dbReference type="GO" id="GO:0016787">
    <property type="term" value="F:hydrolase activity"/>
    <property type="evidence" value="ECO:0007669"/>
    <property type="project" value="UniProtKB-KW"/>
</dbReference>
<dbReference type="PANTHER" id="PTHR33607:SF2">
    <property type="entry name" value="ENDONUCLEASE-1"/>
    <property type="match status" value="1"/>
</dbReference>
<feature type="signal peptide" evidence="5">
    <location>
        <begin position="1"/>
        <end position="23"/>
    </location>
</feature>
<dbReference type="AlphaFoldDB" id="A0A411HG52"/>
<evidence type="ECO:0000313" key="7">
    <source>
        <dbReference type="EMBL" id="QBB69459.1"/>
    </source>
</evidence>
<accession>A0A411HG52</accession>
<feature type="chain" id="PRO_5019575592" description="SbsA Ig-like domain-containing protein" evidence="5">
    <location>
        <begin position="24"/>
        <end position="689"/>
    </location>
</feature>
<dbReference type="SUPFAM" id="SSF54060">
    <property type="entry name" value="His-Me finger endonucleases"/>
    <property type="match status" value="1"/>
</dbReference>
<dbReference type="Proteomes" id="UP000291562">
    <property type="component" value="Chromosome"/>
</dbReference>
<feature type="domain" description="SbsA Ig-like" evidence="6">
    <location>
        <begin position="193"/>
        <end position="294"/>
    </location>
</feature>
<protein>
    <recommendedName>
        <fullName evidence="6">SbsA Ig-like domain-containing protein</fullName>
    </recommendedName>
</protein>
<evidence type="ECO:0000259" key="6">
    <source>
        <dbReference type="Pfam" id="PF13205"/>
    </source>
</evidence>
<evidence type="ECO:0000256" key="1">
    <source>
        <dbReference type="ARBA" id="ARBA00006429"/>
    </source>
</evidence>
<reference evidence="7 8" key="1">
    <citation type="submission" date="2019-01" db="EMBL/GenBank/DDBJ databases">
        <title>Pseudolysobacter antarctica gen. nov., sp. nov., isolated from Fildes Peninsula, Antarctica.</title>
        <authorList>
            <person name="Wei Z."/>
            <person name="Peng F."/>
        </authorList>
    </citation>
    <scope>NUCLEOTIDE SEQUENCE [LARGE SCALE GENOMIC DNA]</scope>
    <source>
        <strain evidence="7 8">AQ6-296</strain>
    </source>
</reference>
<dbReference type="RefSeq" id="WP_129831715.1">
    <property type="nucleotide sequence ID" value="NZ_CP035704.1"/>
</dbReference>
<dbReference type="Pfam" id="PF04231">
    <property type="entry name" value="Endonuclease_1"/>
    <property type="match status" value="1"/>
</dbReference>
<dbReference type="Pfam" id="PF13205">
    <property type="entry name" value="Big_5"/>
    <property type="match status" value="2"/>
</dbReference>
<dbReference type="InterPro" id="IPR032812">
    <property type="entry name" value="SbsA_Ig"/>
</dbReference>
<gene>
    <name evidence="7" type="ORF">ELE36_03190</name>
</gene>
<keyword evidence="4" id="KW-0378">Hydrolase</keyword>
<dbReference type="KEGG" id="xbc:ELE36_03190"/>
<dbReference type="EMBL" id="CP035704">
    <property type="protein sequence ID" value="QBB69459.1"/>
    <property type="molecule type" value="Genomic_DNA"/>
</dbReference>
<keyword evidence="8" id="KW-1185">Reference proteome</keyword>
<organism evidence="7 8">
    <name type="scientific">Pseudolysobacter antarcticus</name>
    <dbReference type="NCBI Taxonomy" id="2511995"/>
    <lineage>
        <taxon>Bacteria</taxon>
        <taxon>Pseudomonadati</taxon>
        <taxon>Pseudomonadota</taxon>
        <taxon>Gammaproteobacteria</taxon>
        <taxon>Lysobacterales</taxon>
        <taxon>Rhodanobacteraceae</taxon>
        <taxon>Pseudolysobacter</taxon>
    </lineage>
</organism>
<evidence type="ECO:0000313" key="8">
    <source>
        <dbReference type="Proteomes" id="UP000291562"/>
    </source>
</evidence>
<dbReference type="GO" id="GO:0004518">
    <property type="term" value="F:nuclease activity"/>
    <property type="evidence" value="ECO:0007669"/>
    <property type="project" value="UniProtKB-KW"/>
</dbReference>
<proteinExistence type="inferred from homology"/>
<dbReference type="InterPro" id="IPR044925">
    <property type="entry name" value="His-Me_finger_sf"/>
</dbReference>
<keyword evidence="2" id="KW-0540">Nuclease</keyword>
<comment type="similarity">
    <text evidence="1">Belongs to the EndA/NucM nuclease family.</text>
</comment>
<evidence type="ECO:0000256" key="5">
    <source>
        <dbReference type="SAM" id="SignalP"/>
    </source>
</evidence>
<sequence>MSLGIMARCAFVVLCASVRLAWADTAIFINEIHYDNVGADTGEGVEIAGPAGTDLTGWKVIPYNGSGGGLYAPDATVTLSGLIPTTCGGYGVISVPIVGLQNGAPDGLALVDSHGVVIQFLSYEGMFTATNGPASGLLSSDIGVSESGSGAVGLSLQLSGNGTQYSNFTWQADAASTFGACNTGQTFGTPPDIAPAITSTLPANGATNVALNASLLLTFSEAVTLTSTAADVLCTNSGSHSVLISGTGNAYTLNPETDFAVGENCTVTIAADQVTDLDGMPDTMAQDYSFSFATVPGDVPPTVATTAPALGAIGFPRAANLQITFSEPVALDTNWFQLSCDASGVHTAVVTGSGALYTLNPDIDFAAIEHCTWIVLADHVYDLDGTPDAMTANVTITFDTAAGATDYYAGVDTSSGPALEAWLHNRIKDHTAYPYSGGTTNTWTILRAADEDPMNTNNVVDVYKNVSYPKTSSSLNREHTWPNSYGFNDITAVGGNPYPPYTDCHMLYMADSSYNESRSNKPYGNCAGTGTCVEKTTQLTNGLGGSGHSNLTSSTRWETWDHRKGDVARAILYMSVRYDGGTNTQGQAEPDLRVTDNANLIQTTASGVTVAIAYMGMQSNLLDWNDLDPPDQGEQLRNEVVYSFQHNRNPFIDHPEWARCAVANTNCPVIVDEIFHGDFETPVATVLVH</sequence>